<evidence type="ECO:0000256" key="11">
    <source>
        <dbReference type="ARBA" id="ARBA00023152"/>
    </source>
</evidence>
<name>A0A7V5H556_CALAY</name>
<dbReference type="InterPro" id="IPR015806">
    <property type="entry name" value="Pyrv_Knase_insert_dom_sf"/>
</dbReference>
<evidence type="ECO:0000256" key="6">
    <source>
        <dbReference type="ARBA" id="ARBA00022723"/>
    </source>
</evidence>
<dbReference type="NCBIfam" id="NF004491">
    <property type="entry name" value="PRK05826.1"/>
    <property type="match status" value="1"/>
</dbReference>
<keyword evidence="11 14" id="KW-0324">Glycolysis</keyword>
<dbReference type="Proteomes" id="UP000886111">
    <property type="component" value="Unassembled WGS sequence"/>
</dbReference>
<dbReference type="InterPro" id="IPR011037">
    <property type="entry name" value="Pyrv_Knase-like_insert_dom_sf"/>
</dbReference>
<dbReference type="UniPathway" id="UPA00109">
    <property type="reaction ID" value="UER00188"/>
</dbReference>
<dbReference type="InterPro" id="IPR001697">
    <property type="entry name" value="Pyr_Knase"/>
</dbReference>
<comment type="cofactor">
    <cofactor evidence="1">
        <name>K(+)</name>
        <dbReference type="ChEBI" id="CHEBI:29103"/>
    </cofactor>
</comment>
<protein>
    <recommendedName>
        <fullName evidence="4 13">Pyruvate kinase</fullName>
        <ecNumber evidence="4 13">2.7.1.40</ecNumber>
    </recommendedName>
</protein>
<comment type="catalytic activity">
    <reaction evidence="14">
        <text>pyruvate + ATP = phosphoenolpyruvate + ADP + H(+)</text>
        <dbReference type="Rhea" id="RHEA:18157"/>
        <dbReference type="ChEBI" id="CHEBI:15361"/>
        <dbReference type="ChEBI" id="CHEBI:15378"/>
        <dbReference type="ChEBI" id="CHEBI:30616"/>
        <dbReference type="ChEBI" id="CHEBI:58702"/>
        <dbReference type="ChEBI" id="CHEBI:456216"/>
        <dbReference type="EC" id="2.7.1.40"/>
    </reaction>
</comment>
<dbReference type="InterPro" id="IPR018209">
    <property type="entry name" value="Pyrv_Knase_AS"/>
</dbReference>
<dbReference type="GO" id="GO:0000287">
    <property type="term" value="F:magnesium ion binding"/>
    <property type="evidence" value="ECO:0007669"/>
    <property type="project" value="UniProtKB-UniRule"/>
</dbReference>
<comment type="similarity">
    <text evidence="3 14">Belongs to the pyruvate kinase family.</text>
</comment>
<dbReference type="Gene3D" id="3.40.1380.20">
    <property type="entry name" value="Pyruvate kinase, C-terminal domain"/>
    <property type="match status" value="1"/>
</dbReference>
<evidence type="ECO:0000256" key="9">
    <source>
        <dbReference type="ARBA" id="ARBA00022840"/>
    </source>
</evidence>
<evidence type="ECO:0000256" key="5">
    <source>
        <dbReference type="ARBA" id="ARBA00022679"/>
    </source>
</evidence>
<evidence type="ECO:0000256" key="8">
    <source>
        <dbReference type="ARBA" id="ARBA00022777"/>
    </source>
</evidence>
<dbReference type="Pfam" id="PF00224">
    <property type="entry name" value="PK"/>
    <property type="match status" value="1"/>
</dbReference>
<dbReference type="PRINTS" id="PR01050">
    <property type="entry name" value="PYRUVTKNASE"/>
</dbReference>
<evidence type="ECO:0000256" key="12">
    <source>
        <dbReference type="ARBA" id="ARBA00023317"/>
    </source>
</evidence>
<dbReference type="InterPro" id="IPR015793">
    <property type="entry name" value="Pyrv_Knase_brl"/>
</dbReference>
<comment type="pathway">
    <text evidence="2 14">Carbohydrate degradation; glycolysis; pyruvate from D-glyceraldehyde 3-phosphate: step 5/5.</text>
</comment>
<gene>
    <name evidence="17" type="primary">pyk</name>
    <name evidence="17" type="ORF">ENL21_09780</name>
</gene>
<keyword evidence="10 14" id="KW-0460">Magnesium</keyword>
<dbReference type="AlphaFoldDB" id="A0A7V5H556"/>
<dbReference type="InterPro" id="IPR036918">
    <property type="entry name" value="Pyrv_Knase_C_sf"/>
</dbReference>
<proteinExistence type="inferred from homology"/>
<evidence type="ECO:0000313" key="17">
    <source>
        <dbReference type="EMBL" id="HHE56061.1"/>
    </source>
</evidence>
<dbReference type="EMBL" id="DRTD01000734">
    <property type="protein sequence ID" value="HHE56061.1"/>
    <property type="molecule type" value="Genomic_DNA"/>
</dbReference>
<dbReference type="Gene3D" id="3.20.20.60">
    <property type="entry name" value="Phosphoenolpyruvate-binding domains"/>
    <property type="match status" value="1"/>
</dbReference>
<evidence type="ECO:0000256" key="3">
    <source>
        <dbReference type="ARBA" id="ARBA00008663"/>
    </source>
</evidence>
<dbReference type="SUPFAM" id="SSF50800">
    <property type="entry name" value="PK beta-barrel domain-like"/>
    <property type="match status" value="1"/>
</dbReference>
<dbReference type="InterPro" id="IPR015795">
    <property type="entry name" value="Pyrv_Knase_C"/>
</dbReference>
<evidence type="ECO:0000256" key="2">
    <source>
        <dbReference type="ARBA" id="ARBA00004997"/>
    </source>
</evidence>
<feature type="domain" description="Pyruvate kinase C-terminal" evidence="16">
    <location>
        <begin position="360"/>
        <end position="471"/>
    </location>
</feature>
<reference evidence="17" key="1">
    <citation type="journal article" date="2020" name="mSystems">
        <title>Genome- and Community-Level Interaction Insights into Carbon Utilization and Element Cycling Functions of Hydrothermarchaeota in Hydrothermal Sediment.</title>
        <authorList>
            <person name="Zhou Z."/>
            <person name="Liu Y."/>
            <person name="Xu W."/>
            <person name="Pan J."/>
            <person name="Luo Z.H."/>
            <person name="Li M."/>
        </authorList>
    </citation>
    <scope>NUCLEOTIDE SEQUENCE [LARGE SCALE GENOMIC DNA]</scope>
    <source>
        <strain evidence="17">HyVt-76</strain>
    </source>
</reference>
<feature type="domain" description="Pyruvate kinase barrel" evidence="15">
    <location>
        <begin position="8"/>
        <end position="325"/>
    </location>
</feature>
<dbReference type="NCBIfam" id="NF004978">
    <property type="entry name" value="PRK06354.1"/>
    <property type="match status" value="1"/>
</dbReference>
<sequence length="474" mass="53004">MKTLFDHRAKIICTIGPASEDENVLRKLIQSGMDIARLNFSHGSHQDHLQKIEHIRKVSKKLGKPVAILQDLQGPKIRIGKFKEPPIQLKPGDLFTITTRKVLGDQHQVSTTYKNLPHDVQPDDTILVNDGLIKLRVKSKTESDVLCEVVNGGSLYDRRGINLPGVKISEPSLTEKDKQDVMFGLEHGIDYVALSFVRDAKSVLDLRNFMGDRAVPIIAKLEKPEALENLDAIIDAADGVMVARGDLGVEISSEKVPSVQKTIIEKCLLKNKPVITATQMLDSMMVHPIPTRAEATDVANAIFDGSDAVMLSGETAFGDYPIESVRTMNSIIKESEKHRQFFRINPDDRLENTLHDFSTSICHSAYHSAHEINARFIVVLTRSGFTALKMSNFRPEAPILALTSNLQTYRRMALYWGVIPLFIEKEIFMSEDLNDLEQVLRQSNWIQSGDRLVIVAGSSRRQGGTNLLRLHEVS</sequence>
<dbReference type="PROSITE" id="PS00110">
    <property type="entry name" value="PYRUVATE_KINASE"/>
    <property type="match status" value="1"/>
</dbReference>
<dbReference type="GO" id="GO:0005524">
    <property type="term" value="F:ATP binding"/>
    <property type="evidence" value="ECO:0007669"/>
    <property type="project" value="UniProtKB-KW"/>
</dbReference>
<keyword evidence="6" id="KW-0479">Metal-binding</keyword>
<evidence type="ECO:0000256" key="14">
    <source>
        <dbReference type="RuleBase" id="RU000504"/>
    </source>
</evidence>
<dbReference type="SUPFAM" id="SSF52935">
    <property type="entry name" value="PK C-terminal domain-like"/>
    <property type="match status" value="1"/>
</dbReference>
<dbReference type="InterPro" id="IPR015813">
    <property type="entry name" value="Pyrv/PenolPyrv_kinase-like_dom"/>
</dbReference>
<dbReference type="InterPro" id="IPR040442">
    <property type="entry name" value="Pyrv_kinase-like_dom_sf"/>
</dbReference>
<evidence type="ECO:0000256" key="1">
    <source>
        <dbReference type="ARBA" id="ARBA00001958"/>
    </source>
</evidence>
<evidence type="ECO:0000256" key="7">
    <source>
        <dbReference type="ARBA" id="ARBA00022741"/>
    </source>
</evidence>
<keyword evidence="9" id="KW-0067">ATP-binding</keyword>
<dbReference type="PANTHER" id="PTHR11817">
    <property type="entry name" value="PYRUVATE KINASE"/>
    <property type="match status" value="1"/>
</dbReference>
<comment type="caution">
    <text evidence="17">The sequence shown here is derived from an EMBL/GenBank/DDBJ whole genome shotgun (WGS) entry which is preliminary data.</text>
</comment>
<dbReference type="GO" id="GO:0030955">
    <property type="term" value="F:potassium ion binding"/>
    <property type="evidence" value="ECO:0007669"/>
    <property type="project" value="UniProtKB-UniRule"/>
</dbReference>
<dbReference type="Gene3D" id="2.40.33.10">
    <property type="entry name" value="PK beta-barrel domain-like"/>
    <property type="match status" value="1"/>
</dbReference>
<dbReference type="SUPFAM" id="SSF51621">
    <property type="entry name" value="Phosphoenolpyruvate/pyruvate domain"/>
    <property type="match status" value="1"/>
</dbReference>
<keyword evidence="12 17" id="KW-0670">Pyruvate</keyword>
<dbReference type="Pfam" id="PF02887">
    <property type="entry name" value="PK_C"/>
    <property type="match status" value="1"/>
</dbReference>
<keyword evidence="8 14" id="KW-0418">Kinase</keyword>
<dbReference type="GO" id="GO:0016301">
    <property type="term" value="F:kinase activity"/>
    <property type="evidence" value="ECO:0007669"/>
    <property type="project" value="UniProtKB-KW"/>
</dbReference>
<evidence type="ECO:0000256" key="13">
    <source>
        <dbReference type="NCBIfam" id="TIGR01064"/>
    </source>
</evidence>
<evidence type="ECO:0000259" key="15">
    <source>
        <dbReference type="Pfam" id="PF00224"/>
    </source>
</evidence>
<evidence type="ECO:0000259" key="16">
    <source>
        <dbReference type="Pfam" id="PF02887"/>
    </source>
</evidence>
<dbReference type="FunFam" id="2.40.33.10:FF:000001">
    <property type="entry name" value="Pyruvate kinase"/>
    <property type="match status" value="1"/>
</dbReference>
<evidence type="ECO:0000256" key="4">
    <source>
        <dbReference type="ARBA" id="ARBA00012142"/>
    </source>
</evidence>
<keyword evidence="7" id="KW-0547">Nucleotide-binding</keyword>
<dbReference type="GO" id="GO:0004743">
    <property type="term" value="F:pyruvate kinase activity"/>
    <property type="evidence" value="ECO:0007669"/>
    <property type="project" value="UniProtKB-UniRule"/>
</dbReference>
<evidence type="ECO:0000256" key="10">
    <source>
        <dbReference type="ARBA" id="ARBA00022842"/>
    </source>
</evidence>
<dbReference type="EC" id="2.7.1.40" evidence="4 13"/>
<dbReference type="NCBIfam" id="TIGR01064">
    <property type="entry name" value="pyruv_kin"/>
    <property type="match status" value="1"/>
</dbReference>
<accession>A0A7V5H556</accession>
<keyword evidence="5 14" id="KW-0808">Transferase</keyword>
<organism evidence="17">
    <name type="scientific">Caldithrix abyssi</name>
    <dbReference type="NCBI Taxonomy" id="187145"/>
    <lineage>
        <taxon>Bacteria</taxon>
        <taxon>Pseudomonadati</taxon>
        <taxon>Calditrichota</taxon>
        <taxon>Calditrichia</taxon>
        <taxon>Calditrichales</taxon>
        <taxon>Calditrichaceae</taxon>
        <taxon>Caldithrix</taxon>
    </lineage>
</organism>